<comment type="caution">
    <text evidence="1">The sequence shown here is derived from an EMBL/GenBank/DDBJ whole genome shotgun (WGS) entry which is preliminary data.</text>
</comment>
<reference evidence="1" key="1">
    <citation type="submission" date="2022-12" db="EMBL/GenBank/DDBJ databases">
        <title>Reference genome sequencing for broad-spectrum identification of bacterial and archaeal isolates by mass spectrometry.</title>
        <authorList>
            <person name="Sekiguchi Y."/>
            <person name="Tourlousse D.M."/>
        </authorList>
    </citation>
    <scope>NUCLEOTIDE SEQUENCE</scope>
    <source>
        <strain evidence="1">10succ1</strain>
    </source>
</reference>
<dbReference type="Proteomes" id="UP001144471">
    <property type="component" value="Unassembled WGS sequence"/>
</dbReference>
<dbReference type="AlphaFoldDB" id="A0A9W6GPW9"/>
<dbReference type="EMBL" id="BSDY01000045">
    <property type="protein sequence ID" value="GLI58315.1"/>
    <property type="molecule type" value="Genomic_DNA"/>
</dbReference>
<gene>
    <name evidence="1" type="ORF">PM10SUCC1_38290</name>
</gene>
<evidence type="ECO:0000313" key="1">
    <source>
        <dbReference type="EMBL" id="GLI58315.1"/>
    </source>
</evidence>
<name>A0A9W6GPW9_9FUSO</name>
<evidence type="ECO:0000313" key="2">
    <source>
        <dbReference type="Proteomes" id="UP001144471"/>
    </source>
</evidence>
<organism evidence="1 2">
    <name type="scientific">Propionigenium maris DSM 9537</name>
    <dbReference type="NCBI Taxonomy" id="1123000"/>
    <lineage>
        <taxon>Bacteria</taxon>
        <taxon>Fusobacteriati</taxon>
        <taxon>Fusobacteriota</taxon>
        <taxon>Fusobacteriia</taxon>
        <taxon>Fusobacteriales</taxon>
        <taxon>Fusobacteriaceae</taxon>
        <taxon>Propionigenium</taxon>
    </lineage>
</organism>
<keyword evidence="2" id="KW-1185">Reference proteome</keyword>
<sequence length="184" mass="22054">MILYEKLKNKYGDNLKEKLSERLYHKMAAKKSFYLHNIVKCGVDLDELGYTFEDYLEDFRHQADKYAEKRTLFNILKKGYAPGGYSSSTFQEYLRKGFNSNSQIVRGEDREEILDVLDIDCDLARYNLRCEVYRRHIELYGAKEDLERFQEDFSIKQSILWEKRKEEWHLAFDGLLADYIKNSR</sequence>
<protein>
    <submittedName>
        <fullName evidence="1">Uncharacterized protein</fullName>
    </submittedName>
</protein>
<proteinExistence type="predicted"/>
<accession>A0A9W6GPW9</accession>
<dbReference type="RefSeq" id="WP_281838073.1">
    <property type="nucleotide sequence ID" value="NZ_BSDY01000045.1"/>
</dbReference>